<feature type="compositionally biased region" description="Pro residues" evidence="1">
    <location>
        <begin position="858"/>
        <end position="869"/>
    </location>
</feature>
<feature type="region of interest" description="Disordered" evidence="1">
    <location>
        <begin position="669"/>
        <end position="1100"/>
    </location>
</feature>
<feature type="compositionally biased region" description="Polar residues" evidence="1">
    <location>
        <begin position="1054"/>
        <end position="1069"/>
    </location>
</feature>
<name>A0A0J1AYB4_9TREE</name>
<feature type="compositionally biased region" description="Pro residues" evidence="1">
    <location>
        <begin position="736"/>
        <end position="746"/>
    </location>
</feature>
<feature type="compositionally biased region" description="Polar residues" evidence="1">
    <location>
        <begin position="195"/>
        <end position="211"/>
    </location>
</feature>
<dbReference type="AlphaFoldDB" id="A0A0J1AYB4"/>
<sequence>MSAISEEELEREVRTLKHLRRRSATGTGPGELPVDPDLPPQDSFHHGSDAKHYSSNDDVTLSLDADSGLFWVPAHLHPELAPGEFRNFLKSHTVDPDAEGSDTNEATLARSPSWLARSRSMSGSLNRKKSMLSKQYTPRPGDNVEAERAPVRRGSLARNNEQGPTLRDLQKLEELVDDPEFTQNPEKMREVLRRSLSQRMQPGLNETTQGDGETDAPLVPPRPGSIIRRTARTKIRKGPNDGSRRFSSGRRQRLTSPSQQHIRGESSSMEDGDRRSDERRSDETSEEASETFHQPTPLAAGPVPASDDSADEALIVDAYARESVVELYGESRSPSPDDPAQPASQHGRQRPYLSPITTGKPAELPGAPEDDLRPKQQDADLSAALHAVTLLPPSGSSEDIFQARPDSFVDNYVDAYTGDEAYRAYLEEEEEEGPPAPVLPSKSAVAQQPQQPQPTAQQAFPPGMAPPLQTFPSGASTSGQQRPAPPTLVIERPPLARTDSNTSAMSSTSSIATTATTASTSTTPSHPHHAREKEKEKGRKGLFGKKQHKDREKDKPKKEKDGLFGGLFGGSKKKQEEASSVSNFATAGPAAAAALLGTSKSAKSLQPSGASSPTSPGFSNFARYPIHVERAVYRLSHIKLANARRPLIEQVLISNLMFWYLGVIGRAAGPAEDSKPGTVNGLDKDRSESQRTPPPKGTPPQSPDSGQFEDKSGHLRSQSPTAQQQTRREEQQQELSPPPSPSPPPARKTGLVKPERSRNANNSEAAYRAPQYGVQNAQVEHEVRSAQHKPAPQPQSQPPPPHRTASPPQQREPPQQQQPHTPYQQAPAPAPRSSSIPSNPQRTRSPPSPAHQHQQPRPEYPPGVAPPRPQQFAPGGGRPLSQQPERRPQHPPGAQPACPQQPGIRPPPQQQHQGLQPSVNGSMRLDRPMYAPYPGGGGGGGGAGAVGGGGPPQRNHSNGGGQPGSVYQYPQQYSRPGHHGPQPGQIFTAQPGQIFHHPQYQAPQQRPPGGAAVPAQNWGEPQRLPPGQQGPALAQTPPRRTSSNASADAYGRQGYQQSGQTSPTNGGFYSQQRPPGQYQQYPSGQPRAQPVPSGQYPHHR</sequence>
<dbReference type="Proteomes" id="UP000053611">
    <property type="component" value="Unassembled WGS sequence"/>
</dbReference>
<dbReference type="InterPro" id="IPR013941">
    <property type="entry name" value="ZDS1_C"/>
</dbReference>
<feature type="compositionally biased region" description="Low complexity" evidence="1">
    <location>
        <begin position="446"/>
        <end position="462"/>
    </location>
</feature>
<feature type="compositionally biased region" description="Pro residues" evidence="1">
    <location>
        <begin position="692"/>
        <end position="702"/>
    </location>
</feature>
<evidence type="ECO:0000313" key="4">
    <source>
        <dbReference type="Proteomes" id="UP000053611"/>
    </source>
</evidence>
<evidence type="ECO:0000313" key="3">
    <source>
        <dbReference type="EMBL" id="KLT40319.1"/>
    </source>
</evidence>
<proteinExistence type="predicted"/>
<feature type="compositionally biased region" description="Polar residues" evidence="1">
    <location>
        <begin position="470"/>
        <end position="481"/>
    </location>
</feature>
<feature type="compositionally biased region" description="Basic and acidic residues" evidence="1">
    <location>
        <begin position="271"/>
        <end position="283"/>
    </location>
</feature>
<dbReference type="SMART" id="SM01327">
    <property type="entry name" value="Zds_C"/>
    <property type="match status" value="1"/>
</dbReference>
<feature type="compositionally biased region" description="Low complexity" evidence="1">
    <location>
        <begin position="331"/>
        <end position="345"/>
    </location>
</feature>
<dbReference type="RefSeq" id="XP_018276810.1">
    <property type="nucleotide sequence ID" value="XM_018419635.1"/>
</dbReference>
<dbReference type="OrthoDB" id="5589766at2759"/>
<dbReference type="GO" id="GO:0030010">
    <property type="term" value="P:establishment of cell polarity"/>
    <property type="evidence" value="ECO:0007669"/>
    <property type="project" value="TreeGrafter"/>
</dbReference>
<accession>A0A0J1AYB4</accession>
<feature type="domain" description="Protein Zds1 C-terminal" evidence="2">
    <location>
        <begin position="613"/>
        <end position="665"/>
    </location>
</feature>
<feature type="compositionally biased region" description="Low complexity" evidence="1">
    <location>
        <begin position="1070"/>
        <end position="1087"/>
    </location>
</feature>
<feature type="region of interest" description="Disordered" evidence="1">
    <location>
        <begin position="16"/>
        <end position="59"/>
    </location>
</feature>
<evidence type="ECO:0000256" key="1">
    <source>
        <dbReference type="SAM" id="MobiDB-lite"/>
    </source>
</evidence>
<feature type="compositionally biased region" description="Pro residues" evidence="1">
    <location>
        <begin position="791"/>
        <end position="802"/>
    </location>
</feature>
<dbReference type="EMBL" id="KQ087237">
    <property type="protein sequence ID" value="KLT40319.1"/>
    <property type="molecule type" value="Genomic_DNA"/>
</dbReference>
<dbReference type="PANTHER" id="PTHR28089">
    <property type="entry name" value="PROTEIN ZDS1-RELATED"/>
    <property type="match status" value="1"/>
</dbReference>
<dbReference type="GO" id="GO:0010971">
    <property type="term" value="P:positive regulation of G2/M transition of mitotic cell cycle"/>
    <property type="evidence" value="ECO:0007669"/>
    <property type="project" value="TreeGrafter"/>
</dbReference>
<feature type="region of interest" description="Disordered" evidence="1">
    <location>
        <begin position="96"/>
        <end position="380"/>
    </location>
</feature>
<dbReference type="InterPro" id="IPR040206">
    <property type="entry name" value="Zds1/2"/>
</dbReference>
<dbReference type="GO" id="GO:0005737">
    <property type="term" value="C:cytoplasm"/>
    <property type="evidence" value="ECO:0007669"/>
    <property type="project" value="TreeGrafter"/>
</dbReference>
<dbReference type="STRING" id="879819.A0A0J1AYB4"/>
<feature type="compositionally biased region" description="Basic and acidic residues" evidence="1">
    <location>
        <begin position="549"/>
        <end position="562"/>
    </location>
</feature>
<evidence type="ECO:0000259" key="2">
    <source>
        <dbReference type="SMART" id="SM01327"/>
    </source>
</evidence>
<protein>
    <recommendedName>
        <fullName evidence="2">Protein Zds1 C-terminal domain-containing protein</fullName>
    </recommendedName>
</protein>
<feature type="compositionally biased region" description="Low complexity" evidence="1">
    <location>
        <begin position="498"/>
        <end position="525"/>
    </location>
</feature>
<dbReference type="GeneID" id="28980238"/>
<dbReference type="Pfam" id="PF08632">
    <property type="entry name" value="Zds_C"/>
    <property type="match status" value="1"/>
</dbReference>
<feature type="compositionally biased region" description="Gly residues" evidence="1">
    <location>
        <begin position="934"/>
        <end position="951"/>
    </location>
</feature>
<reference evidence="3 4" key="1">
    <citation type="submission" date="2015-03" db="EMBL/GenBank/DDBJ databases">
        <title>Genomics and transcriptomics of the oil-accumulating basidiomycete yeast T. oleaginosus allow insights into substrate utilization and the diverse evolutionary trajectories of mating systems in fungi.</title>
        <authorList>
            <consortium name="DOE Joint Genome Institute"/>
            <person name="Kourist R."/>
            <person name="Kracht O."/>
            <person name="Bracharz F."/>
            <person name="Lipzen A."/>
            <person name="Nolan M."/>
            <person name="Ohm R."/>
            <person name="Grigoriev I."/>
            <person name="Sun S."/>
            <person name="Heitman J."/>
            <person name="Bruck T."/>
            <person name="Nowrousian M."/>
        </authorList>
    </citation>
    <scope>NUCLEOTIDE SEQUENCE [LARGE SCALE GENOMIC DNA]</scope>
    <source>
        <strain evidence="3 4">IBC0246</strain>
    </source>
</reference>
<feature type="compositionally biased region" description="Basic and acidic residues" evidence="1">
    <location>
        <begin position="43"/>
        <end position="55"/>
    </location>
</feature>
<dbReference type="PANTHER" id="PTHR28089:SF1">
    <property type="entry name" value="PROTEIN ZDS1-RELATED"/>
    <property type="match status" value="1"/>
</dbReference>
<feature type="compositionally biased region" description="Low complexity" evidence="1">
    <location>
        <begin position="805"/>
        <end position="840"/>
    </location>
</feature>
<gene>
    <name evidence="3" type="ORF">CC85DRAFT_158822</name>
</gene>
<keyword evidence="4" id="KW-1185">Reference proteome</keyword>
<feature type="region of interest" description="Disordered" evidence="1">
    <location>
        <begin position="425"/>
        <end position="572"/>
    </location>
</feature>
<organism evidence="3 4">
    <name type="scientific">Cutaneotrichosporon oleaginosum</name>
    <dbReference type="NCBI Taxonomy" id="879819"/>
    <lineage>
        <taxon>Eukaryota</taxon>
        <taxon>Fungi</taxon>
        <taxon>Dikarya</taxon>
        <taxon>Basidiomycota</taxon>
        <taxon>Agaricomycotina</taxon>
        <taxon>Tremellomycetes</taxon>
        <taxon>Trichosporonales</taxon>
        <taxon>Trichosporonaceae</taxon>
        <taxon>Cutaneotrichosporon</taxon>
    </lineage>
</organism>